<dbReference type="Pfam" id="PF03772">
    <property type="entry name" value="Competence"/>
    <property type="match status" value="1"/>
</dbReference>
<gene>
    <name evidence="9" type="ORF">A7A78_07720</name>
</gene>
<feature type="transmembrane region" description="Helical" evidence="6">
    <location>
        <begin position="357"/>
        <end position="375"/>
    </location>
</feature>
<feature type="domain" description="ComEC/Rec2-related protein" evidence="7">
    <location>
        <begin position="232"/>
        <end position="500"/>
    </location>
</feature>
<evidence type="ECO:0008006" key="11">
    <source>
        <dbReference type="Google" id="ProtNLM"/>
    </source>
</evidence>
<name>A0A1A9LAU6_9FLAO</name>
<keyword evidence="2" id="KW-1003">Cell membrane</keyword>
<feature type="transmembrane region" description="Helical" evidence="6">
    <location>
        <begin position="452"/>
        <end position="469"/>
    </location>
</feature>
<dbReference type="OrthoDB" id="9761531at2"/>
<keyword evidence="4 6" id="KW-1133">Transmembrane helix</keyword>
<keyword evidence="10" id="KW-1185">Reference proteome</keyword>
<feature type="transmembrane region" description="Helical" evidence="6">
    <location>
        <begin position="387"/>
        <end position="408"/>
    </location>
</feature>
<feature type="transmembrane region" description="Helical" evidence="6">
    <location>
        <begin position="506"/>
        <end position="523"/>
    </location>
</feature>
<feature type="transmembrane region" description="Helical" evidence="6">
    <location>
        <begin position="414"/>
        <end position="440"/>
    </location>
</feature>
<dbReference type="NCBIfam" id="TIGR00360">
    <property type="entry name" value="ComEC_N-term"/>
    <property type="match status" value="1"/>
</dbReference>
<dbReference type="EMBL" id="LXIE01000050">
    <property type="protein sequence ID" value="OAD90096.1"/>
    <property type="molecule type" value="Genomic_DNA"/>
</dbReference>
<feature type="transmembrane region" description="Helical" evidence="6">
    <location>
        <begin position="57"/>
        <end position="75"/>
    </location>
</feature>
<keyword evidence="3 6" id="KW-0812">Transmembrane</keyword>
<feature type="transmembrane region" description="Helical" evidence="6">
    <location>
        <begin position="31"/>
        <end position="48"/>
    </location>
</feature>
<evidence type="ECO:0000313" key="9">
    <source>
        <dbReference type="EMBL" id="OAD90096.1"/>
    </source>
</evidence>
<evidence type="ECO:0000256" key="4">
    <source>
        <dbReference type="ARBA" id="ARBA00022989"/>
    </source>
</evidence>
<evidence type="ECO:0000259" key="8">
    <source>
        <dbReference type="Pfam" id="PF13567"/>
    </source>
</evidence>
<protein>
    <recommendedName>
        <fullName evidence="11">Competence protein</fullName>
    </recommendedName>
</protein>
<evidence type="ECO:0000256" key="1">
    <source>
        <dbReference type="ARBA" id="ARBA00004651"/>
    </source>
</evidence>
<feature type="transmembrane region" description="Helical" evidence="6">
    <location>
        <begin position="283"/>
        <end position="302"/>
    </location>
</feature>
<organism evidence="9 10">
    <name type="scientific">Aequorivita soesokkakensis</name>
    <dbReference type="NCBI Taxonomy" id="1385699"/>
    <lineage>
        <taxon>Bacteria</taxon>
        <taxon>Pseudomonadati</taxon>
        <taxon>Bacteroidota</taxon>
        <taxon>Flavobacteriia</taxon>
        <taxon>Flavobacteriales</taxon>
        <taxon>Flavobacteriaceae</taxon>
        <taxon>Aequorivita</taxon>
    </lineage>
</organism>
<dbReference type="InterPro" id="IPR004477">
    <property type="entry name" value="ComEC_N"/>
</dbReference>
<reference evidence="9 10" key="1">
    <citation type="submission" date="2016-05" db="EMBL/GenBank/DDBJ databases">
        <title>Genome sequencing of Vitellibacter soesokkakensis RSSK-12.</title>
        <authorList>
            <person name="Thevarajoo S."/>
            <person name="Selvaratnam C."/>
            <person name="Goh K.M."/>
            <person name="Chan K.-G."/>
            <person name="Chong C.S."/>
        </authorList>
    </citation>
    <scope>NUCLEOTIDE SEQUENCE [LARGE SCALE GENOMIC DNA]</scope>
    <source>
        <strain evidence="9 10">RSSK-12</strain>
    </source>
</reference>
<feature type="transmembrane region" description="Helical" evidence="6">
    <location>
        <begin position="481"/>
        <end position="499"/>
    </location>
</feature>
<feature type="domain" description="DUF4131" evidence="8">
    <location>
        <begin position="31"/>
        <end position="190"/>
    </location>
</feature>
<comment type="subcellular location">
    <subcellularLocation>
        <location evidence="1">Cell membrane</location>
        <topology evidence="1">Multi-pass membrane protein</topology>
    </subcellularLocation>
</comment>
<evidence type="ECO:0000259" key="7">
    <source>
        <dbReference type="Pfam" id="PF03772"/>
    </source>
</evidence>
<feature type="transmembrane region" description="Helical" evidence="6">
    <location>
        <begin position="332"/>
        <end position="351"/>
    </location>
</feature>
<dbReference type="Pfam" id="PF13567">
    <property type="entry name" value="DUF4131"/>
    <property type="match status" value="1"/>
</dbReference>
<feature type="transmembrane region" description="Helical" evidence="6">
    <location>
        <begin position="248"/>
        <end position="271"/>
    </location>
</feature>
<sequence>MKFINFTVVKFSVFLVLGILTSHYFPLSVFSLPFLLIVFFLVFILWIWTRNQLFQQVHFGIAIYFCFFCIGYFSYQMRLPRFQDNHYSNIISEESAALVQLKITQNLKPDKFNFKYFAKVNAVNGEKANGKILLNITKDSLQKKISPDEILLVYAPISEIPQPLNPHQFNYSKYMQSLGVYGQMRISEKKILKSKMGKQTFLGAAQNFRAGIVEKLQKTKLKTDERAIIQALILGEKKDVDKNLYNEYAAAGAVHILAVSGLHVGILFFILTFLLNPLKRWKYGIYLQSAVIVLLLWGFALLSGLSPSVTRAVTMFIFFAMAGIFKRETNSINTLFLSFLTLLVINPLWLFQVGFQLSYLAVFFIVWLQPIFYKVGYSKYRIIRKIWMILSVTICAQIGVLPLTLYYFHQFPGLFLLTNIVILPFLTILMGGGILIVVLASLEILPNWLAESYNFLIEGLNGFIHWVAVQDEFLFKDIHFSALKVLAAYLLIIALALFLKKMNYRRLVVSLLSISAFIAIYIYDEFRTSANQFIVFQKSKQTLIGYKNGTNFTVFKNDSTNNISEEYPIKSFRSANNIENYSEEKIPKIFQYKNKNILVLDSLGIYPKRKSIHTLLLTNSPKVNLNRIIDSLKPKQIVADGSNYFTYVKRWEKTCKLKKLPFCHTAKQGAFSIE</sequence>
<evidence type="ECO:0000256" key="6">
    <source>
        <dbReference type="SAM" id="Phobius"/>
    </source>
</evidence>
<dbReference type="RefSeq" id="WP_068763121.1">
    <property type="nucleotide sequence ID" value="NZ_LXIE01000050.1"/>
</dbReference>
<dbReference type="GO" id="GO:0005886">
    <property type="term" value="C:plasma membrane"/>
    <property type="evidence" value="ECO:0007669"/>
    <property type="project" value="UniProtKB-SubCell"/>
</dbReference>
<dbReference type="STRING" id="1385699.A7A78_07720"/>
<accession>A0A1A9LAU6</accession>
<dbReference type="PANTHER" id="PTHR30619:SF1">
    <property type="entry name" value="RECOMBINATION PROTEIN 2"/>
    <property type="match status" value="1"/>
</dbReference>
<evidence type="ECO:0000313" key="10">
    <source>
        <dbReference type="Proteomes" id="UP000077552"/>
    </source>
</evidence>
<proteinExistence type="predicted"/>
<comment type="caution">
    <text evidence="9">The sequence shown here is derived from an EMBL/GenBank/DDBJ whole genome shotgun (WGS) entry which is preliminary data.</text>
</comment>
<dbReference type="InterPro" id="IPR052159">
    <property type="entry name" value="Competence_DNA_uptake"/>
</dbReference>
<evidence type="ECO:0000256" key="5">
    <source>
        <dbReference type="ARBA" id="ARBA00023136"/>
    </source>
</evidence>
<evidence type="ECO:0000256" key="3">
    <source>
        <dbReference type="ARBA" id="ARBA00022692"/>
    </source>
</evidence>
<dbReference type="AlphaFoldDB" id="A0A1A9LAU6"/>
<dbReference type="PANTHER" id="PTHR30619">
    <property type="entry name" value="DNA INTERNALIZATION/COMPETENCE PROTEIN COMEC/REC2"/>
    <property type="match status" value="1"/>
</dbReference>
<dbReference type="Proteomes" id="UP000077552">
    <property type="component" value="Unassembled WGS sequence"/>
</dbReference>
<evidence type="ECO:0000256" key="2">
    <source>
        <dbReference type="ARBA" id="ARBA00022475"/>
    </source>
</evidence>
<dbReference type="InterPro" id="IPR025405">
    <property type="entry name" value="DUF4131"/>
</dbReference>
<keyword evidence="5 6" id="KW-0472">Membrane</keyword>